<evidence type="ECO:0000256" key="1">
    <source>
        <dbReference type="SAM" id="MobiDB-lite"/>
    </source>
</evidence>
<comment type="caution">
    <text evidence="2">The sequence shown here is derived from an EMBL/GenBank/DDBJ whole genome shotgun (WGS) entry which is preliminary data.</text>
</comment>
<feature type="non-terminal residue" evidence="2">
    <location>
        <position position="295"/>
    </location>
</feature>
<accession>A0ABQ8ARR1</accession>
<name>A0ABQ8ARR1_BRANA</name>
<evidence type="ECO:0000313" key="3">
    <source>
        <dbReference type="Proteomes" id="UP000824890"/>
    </source>
</evidence>
<reference evidence="2 3" key="1">
    <citation type="submission" date="2021-05" db="EMBL/GenBank/DDBJ databases">
        <title>Genome Assembly of Synthetic Allotetraploid Brassica napus Reveals Homoeologous Exchanges between Subgenomes.</title>
        <authorList>
            <person name="Davis J.T."/>
        </authorList>
    </citation>
    <scope>NUCLEOTIDE SEQUENCE [LARGE SCALE GENOMIC DNA]</scope>
    <source>
        <strain evidence="3">cv. Da-Ae</strain>
        <tissue evidence="2">Seedling</tissue>
    </source>
</reference>
<feature type="compositionally biased region" description="Basic and acidic residues" evidence="1">
    <location>
        <begin position="14"/>
        <end position="31"/>
    </location>
</feature>
<feature type="region of interest" description="Disordered" evidence="1">
    <location>
        <begin position="6"/>
        <end position="37"/>
    </location>
</feature>
<sequence length="295" mass="34424">MMILMFSTMKRKHSDPPNQRKDLTQQTENKRLQRKQNSVNFEQVDRNQNRKSIRSQDVPLSYVFKRLLQDVVYIPTDAAPPSNQQKLQTPCTPRNISKCLKSKVCTVGLAKLQTEVYREVCFVRPCSFDLNQRDICFSSVWTVGLAKLHTEVYREVKSHLYHVNTSGIRKRPRSSLPHNSHKKSFISRLDEELACDTVHTSQMSGDESEDNGNSVATESDFEDIFDENFQPDFYCSSRENTDSESEPEIEVVDLTVDTAPDTWLTLTEVNLWQHFLKKHFVLQKRQLKRLYQKKM</sequence>
<protein>
    <submittedName>
        <fullName evidence="2">Uncharacterized protein</fullName>
    </submittedName>
</protein>
<proteinExistence type="predicted"/>
<evidence type="ECO:0000313" key="2">
    <source>
        <dbReference type="EMBL" id="KAH0895217.1"/>
    </source>
</evidence>
<keyword evidence="3" id="KW-1185">Reference proteome</keyword>
<dbReference type="Proteomes" id="UP000824890">
    <property type="component" value="Unassembled WGS sequence"/>
</dbReference>
<gene>
    <name evidence="2" type="ORF">HID58_057646</name>
</gene>
<dbReference type="EMBL" id="JAGKQM010000013">
    <property type="protein sequence ID" value="KAH0895217.1"/>
    <property type="molecule type" value="Genomic_DNA"/>
</dbReference>
<organism evidence="2 3">
    <name type="scientific">Brassica napus</name>
    <name type="common">Rape</name>
    <dbReference type="NCBI Taxonomy" id="3708"/>
    <lineage>
        <taxon>Eukaryota</taxon>
        <taxon>Viridiplantae</taxon>
        <taxon>Streptophyta</taxon>
        <taxon>Embryophyta</taxon>
        <taxon>Tracheophyta</taxon>
        <taxon>Spermatophyta</taxon>
        <taxon>Magnoliopsida</taxon>
        <taxon>eudicotyledons</taxon>
        <taxon>Gunneridae</taxon>
        <taxon>Pentapetalae</taxon>
        <taxon>rosids</taxon>
        <taxon>malvids</taxon>
        <taxon>Brassicales</taxon>
        <taxon>Brassicaceae</taxon>
        <taxon>Brassiceae</taxon>
        <taxon>Brassica</taxon>
    </lineage>
</organism>